<accession>A0ABR2L5S8</accession>
<evidence type="ECO:0000313" key="3">
    <source>
        <dbReference type="Proteomes" id="UP001470230"/>
    </source>
</evidence>
<keyword evidence="1" id="KW-0175">Coiled coil</keyword>
<comment type="caution">
    <text evidence="2">The sequence shown here is derived from an EMBL/GenBank/DDBJ whole genome shotgun (WGS) entry which is preliminary data.</text>
</comment>
<sequence length="524" mass="61450">MENVDSILAFLDHAEKTENHRKIPTSAELKKKTDLKEKKLQKQIQIVKNQIDELVQMKQDIPKEKEKYHFSIMKIQASIDRVIREKEVESAKIENLSFQLSELNRVNQNFNVQEQVSEKVKQSIDDAIKPLKLKLSSNIRRITLDSARQAQMVFAPHINQLKSDHSAEILKIKTAMNKEIEEIKQNAQNLLNSEISSFRTQFYNQTEKQIAIIDKQNASSIESLRKKNERERLRYEKDIDNIYISIENDVKEIKNRYQREYDRERSKMLRLIDDCRNDLKFAKARAESQIKHFDEIAQKNEIFYNQLSEAEIDLSFESSNQQYISSKTKEMKEELDDFKERLEAETQKNINSKEIDLKRQIKITEDDIGFLKKEIERISNIKDKEINFRQRQEKRTLSSKNDLSLLLNSISSLSDQIHGLKSELLTLSSTNKTENSINMTKHNEECMKINDKINEVKIQRKKLAQLHQNEMNTLQTKHKSTISNTSARVKSIIEAKDAQIAQLQEQYLNENAKIESLSKALHSK</sequence>
<feature type="coiled-coil region" evidence="1">
    <location>
        <begin position="221"/>
        <end position="274"/>
    </location>
</feature>
<evidence type="ECO:0000313" key="2">
    <source>
        <dbReference type="EMBL" id="KAK8898705.1"/>
    </source>
</evidence>
<gene>
    <name evidence="2" type="ORF">M9Y10_000997</name>
</gene>
<proteinExistence type="predicted"/>
<name>A0ABR2L5S8_9EUKA</name>
<keyword evidence="3" id="KW-1185">Reference proteome</keyword>
<evidence type="ECO:0000256" key="1">
    <source>
        <dbReference type="SAM" id="Coils"/>
    </source>
</evidence>
<reference evidence="2 3" key="1">
    <citation type="submission" date="2024-04" db="EMBL/GenBank/DDBJ databases">
        <title>Tritrichomonas musculus Genome.</title>
        <authorList>
            <person name="Alves-Ferreira E."/>
            <person name="Grigg M."/>
            <person name="Lorenzi H."/>
            <person name="Galac M."/>
        </authorList>
    </citation>
    <scope>NUCLEOTIDE SEQUENCE [LARGE SCALE GENOMIC DNA]</scope>
    <source>
        <strain evidence="2 3">EAF2021</strain>
    </source>
</reference>
<dbReference type="Proteomes" id="UP001470230">
    <property type="component" value="Unassembled WGS sequence"/>
</dbReference>
<organism evidence="2 3">
    <name type="scientific">Tritrichomonas musculus</name>
    <dbReference type="NCBI Taxonomy" id="1915356"/>
    <lineage>
        <taxon>Eukaryota</taxon>
        <taxon>Metamonada</taxon>
        <taxon>Parabasalia</taxon>
        <taxon>Tritrichomonadida</taxon>
        <taxon>Tritrichomonadidae</taxon>
        <taxon>Tritrichomonas</taxon>
    </lineage>
</organism>
<feature type="coiled-coil region" evidence="1">
    <location>
        <begin position="439"/>
        <end position="469"/>
    </location>
</feature>
<protein>
    <submittedName>
        <fullName evidence="2">Uncharacterized protein</fullName>
    </submittedName>
</protein>
<dbReference type="EMBL" id="JAPFFF010000001">
    <property type="protein sequence ID" value="KAK8898705.1"/>
    <property type="molecule type" value="Genomic_DNA"/>
</dbReference>
<feature type="coiled-coil region" evidence="1">
    <location>
        <begin position="493"/>
        <end position="520"/>
    </location>
</feature>